<dbReference type="AlphaFoldDB" id="A0A0A2A3C2"/>
<feature type="binding site" evidence="5">
    <location>
        <begin position="12"/>
        <end position="17"/>
    </location>
    <ligand>
        <name>ATP</name>
        <dbReference type="ChEBI" id="CHEBI:30616"/>
    </ligand>
</feature>
<reference evidence="9" key="1">
    <citation type="journal article" date="2014" name="Sci. Data">
        <title>Genomes of diverse isolates of the marine cyanobacterium Prochlorococcus.</title>
        <authorList>
            <person name="Biller S."/>
            <person name="Berube P."/>
            <person name="Thompson J."/>
            <person name="Kelly L."/>
            <person name="Roggensack S."/>
            <person name="Awad L."/>
            <person name="Roache-Johnson K."/>
            <person name="Ding H."/>
            <person name="Giovannoni S.J."/>
            <person name="Moore L.R."/>
            <person name="Chisholm S.W."/>
        </authorList>
    </citation>
    <scope>NUCLEOTIDE SEQUENCE [LARGE SCALE GENOMIC DNA]</scope>
    <source>
        <strain evidence="9">MIT 9201</strain>
    </source>
</reference>
<comment type="caution">
    <text evidence="8">The sequence shown here is derived from an EMBL/GenBank/DDBJ whole genome shotgun (WGS) entry which is preliminary data.</text>
</comment>
<feature type="binding site" evidence="5">
    <location>
        <position position="129"/>
    </location>
    <ligand>
        <name>AMP</name>
        <dbReference type="ChEBI" id="CHEBI:456215"/>
    </ligand>
</feature>
<dbReference type="GO" id="GO:0004017">
    <property type="term" value="F:AMP kinase activity"/>
    <property type="evidence" value="ECO:0007669"/>
    <property type="project" value="UniProtKB-UniRule"/>
</dbReference>
<dbReference type="OrthoDB" id="9805030at2"/>
<dbReference type="STRING" id="93057.EU95_0849"/>
<accession>A0A0A2A3C2</accession>
<dbReference type="Gene3D" id="3.40.50.300">
    <property type="entry name" value="P-loop containing nucleotide triphosphate hydrolases"/>
    <property type="match status" value="1"/>
</dbReference>
<dbReference type="NCBIfam" id="NF001381">
    <property type="entry name" value="PRK00279.1-3"/>
    <property type="match status" value="1"/>
</dbReference>
<comment type="subunit">
    <text evidence="5 7">Monomer.</text>
</comment>
<gene>
    <name evidence="5" type="primary">adk</name>
    <name evidence="8" type="ORF">EU95_0849</name>
</gene>
<organism evidence="8 9">
    <name type="scientific">Prochlorococcus marinus str. MIT 9201</name>
    <dbReference type="NCBI Taxonomy" id="93057"/>
    <lineage>
        <taxon>Bacteria</taxon>
        <taxon>Bacillati</taxon>
        <taxon>Cyanobacteriota</taxon>
        <taxon>Cyanophyceae</taxon>
        <taxon>Synechococcales</taxon>
        <taxon>Prochlorococcaceae</taxon>
        <taxon>Prochlorococcus</taxon>
    </lineage>
</organism>
<sequence>MKKHLLFLGAPGAGKGTQAELLSQTTSYLHLSTGELLRKEIEMNSILGIQVKDIINKGELVSDELVLNIVRQNLDKNNKGWILDGYPRNLSQANSLNEVLTEINQPLEMVFYLDIPEEVLIKRLLLRGRKDDTEDTIRTRVDIYKKTTEPLIQYFKDLSLLEYIDADRDLKTISSDIKHKMAR</sequence>
<comment type="catalytic activity">
    <reaction evidence="5 7">
        <text>AMP + ATP = 2 ADP</text>
        <dbReference type="Rhea" id="RHEA:12973"/>
        <dbReference type="ChEBI" id="CHEBI:30616"/>
        <dbReference type="ChEBI" id="CHEBI:456215"/>
        <dbReference type="ChEBI" id="CHEBI:456216"/>
        <dbReference type="EC" id="2.7.4.3"/>
    </reaction>
</comment>
<feature type="binding site" evidence="5">
    <location>
        <position position="127"/>
    </location>
    <ligand>
        <name>ATP</name>
        <dbReference type="ChEBI" id="CHEBI:30616"/>
    </ligand>
</feature>
<dbReference type="InterPro" id="IPR027417">
    <property type="entry name" value="P-loop_NTPase"/>
</dbReference>
<comment type="function">
    <text evidence="5">Catalyzes the reversible transfer of the terminal phosphate group between ATP and AMP. Plays an important role in cellular energy homeostasis and in adenine nucleotide metabolism.</text>
</comment>
<feature type="binding site" evidence="5">
    <location>
        <begin position="85"/>
        <end position="88"/>
    </location>
    <ligand>
        <name>AMP</name>
        <dbReference type="ChEBI" id="CHEBI:456215"/>
    </ligand>
</feature>
<keyword evidence="5 7" id="KW-0067">ATP-binding</keyword>
<evidence type="ECO:0000256" key="1">
    <source>
        <dbReference type="ARBA" id="ARBA00022679"/>
    </source>
</evidence>
<dbReference type="GO" id="GO:0005524">
    <property type="term" value="F:ATP binding"/>
    <property type="evidence" value="ECO:0007669"/>
    <property type="project" value="UniProtKB-UniRule"/>
</dbReference>
<comment type="similarity">
    <text evidence="5 6">Belongs to the adenylate kinase family.</text>
</comment>
<evidence type="ECO:0000256" key="3">
    <source>
        <dbReference type="ARBA" id="ARBA00022741"/>
    </source>
</evidence>
<comment type="domain">
    <text evidence="5">Consists of three domains, a large central CORE domain and two small peripheral domains, NMPbind and LID, which undergo movements during catalysis. The LID domain closes over the site of phosphoryl transfer upon ATP binding. Assembling and dissambling the active center during each catalytic cycle provides an effective means to prevent ATP hydrolysis.</text>
</comment>
<dbReference type="SUPFAM" id="SSF52540">
    <property type="entry name" value="P-loop containing nucleoside triphosphate hydrolases"/>
    <property type="match status" value="1"/>
</dbReference>
<keyword evidence="5" id="KW-0963">Cytoplasm</keyword>
<dbReference type="RefSeq" id="WP_032522001.1">
    <property type="nucleotide sequence ID" value="NZ_CP138977.1"/>
</dbReference>
<dbReference type="EC" id="2.7.4.3" evidence="5 7"/>
<dbReference type="NCBIfam" id="NF011100">
    <property type="entry name" value="PRK14527.1"/>
    <property type="match status" value="1"/>
</dbReference>
<name>A0A0A2A3C2_PROMR</name>
<comment type="pathway">
    <text evidence="5">Purine metabolism; AMP biosynthesis via salvage pathway; AMP from ADP: step 1/1.</text>
</comment>
<dbReference type="HAMAP" id="MF_00235">
    <property type="entry name" value="Adenylate_kinase_Adk"/>
    <property type="match status" value="1"/>
</dbReference>
<dbReference type="GO" id="GO:0005737">
    <property type="term" value="C:cytoplasm"/>
    <property type="evidence" value="ECO:0007669"/>
    <property type="project" value="UniProtKB-SubCell"/>
</dbReference>
<evidence type="ECO:0000313" key="8">
    <source>
        <dbReference type="EMBL" id="KGF96055.1"/>
    </source>
</evidence>
<evidence type="ECO:0000313" key="9">
    <source>
        <dbReference type="Proteomes" id="UP000030355"/>
    </source>
</evidence>
<dbReference type="Pfam" id="PF00406">
    <property type="entry name" value="ADK"/>
    <property type="match status" value="1"/>
</dbReference>
<evidence type="ECO:0000256" key="6">
    <source>
        <dbReference type="RuleBase" id="RU003330"/>
    </source>
</evidence>
<evidence type="ECO:0000256" key="2">
    <source>
        <dbReference type="ARBA" id="ARBA00022727"/>
    </source>
</evidence>
<dbReference type="UniPathway" id="UPA00588">
    <property type="reaction ID" value="UER00649"/>
</dbReference>
<feature type="binding site" evidence="5">
    <location>
        <position position="140"/>
    </location>
    <ligand>
        <name>AMP</name>
        <dbReference type="ChEBI" id="CHEBI:456215"/>
    </ligand>
</feature>
<dbReference type="PRINTS" id="PR00094">
    <property type="entry name" value="ADENYLTKNASE"/>
</dbReference>
<dbReference type="GO" id="GO:0044209">
    <property type="term" value="P:AMP salvage"/>
    <property type="evidence" value="ECO:0007669"/>
    <property type="project" value="UniProtKB-UniRule"/>
</dbReference>
<dbReference type="PANTHER" id="PTHR23359">
    <property type="entry name" value="NUCLEOTIDE KINASE"/>
    <property type="match status" value="1"/>
</dbReference>
<feature type="binding site" evidence="5">
    <location>
        <begin position="59"/>
        <end position="61"/>
    </location>
    <ligand>
        <name>AMP</name>
        <dbReference type="ChEBI" id="CHEBI:456215"/>
    </ligand>
</feature>
<comment type="subcellular location">
    <subcellularLocation>
        <location evidence="5 7">Cytoplasm</location>
    </subcellularLocation>
</comment>
<feature type="region of interest" description="NMP" evidence="5">
    <location>
        <begin position="32"/>
        <end position="61"/>
    </location>
</feature>
<feature type="binding site" evidence="5">
    <location>
        <position position="92"/>
    </location>
    <ligand>
        <name>AMP</name>
        <dbReference type="ChEBI" id="CHEBI:456215"/>
    </ligand>
</feature>
<keyword evidence="3 5" id="KW-0547">Nucleotide-binding</keyword>
<dbReference type="EMBL" id="JNAL01000010">
    <property type="protein sequence ID" value="KGF96055.1"/>
    <property type="molecule type" value="Genomic_DNA"/>
</dbReference>
<dbReference type="InterPro" id="IPR033690">
    <property type="entry name" value="Adenylat_kinase_CS"/>
</dbReference>
<evidence type="ECO:0000256" key="4">
    <source>
        <dbReference type="ARBA" id="ARBA00022777"/>
    </source>
</evidence>
<keyword evidence="1 5" id="KW-0808">Transferase</keyword>
<keyword evidence="2 5" id="KW-0545">Nucleotide biosynthesis</keyword>
<keyword evidence="4 5" id="KW-0418">Kinase</keyword>
<comment type="caution">
    <text evidence="5">Lacks conserved residue(s) required for the propagation of feature annotation.</text>
</comment>
<dbReference type="InterPro" id="IPR000850">
    <property type="entry name" value="Adenylat/UMP-CMP_kin"/>
</dbReference>
<proteinExistence type="inferred from homology"/>
<evidence type="ECO:0000256" key="7">
    <source>
        <dbReference type="RuleBase" id="RU003331"/>
    </source>
</evidence>
<protein>
    <recommendedName>
        <fullName evidence="5 7">Adenylate kinase</fullName>
        <shortName evidence="5">AK</shortName>
        <ecNumber evidence="5 7">2.7.4.3</ecNumber>
    </recommendedName>
    <alternativeName>
        <fullName evidence="5">ATP-AMP transphosphorylase</fullName>
    </alternativeName>
    <alternativeName>
        <fullName evidence="5">ATP:AMP phosphotransferase</fullName>
    </alternativeName>
    <alternativeName>
        <fullName evidence="5">Adenylate monophosphate kinase</fullName>
    </alternativeName>
</protein>
<feature type="binding site" evidence="5">
    <location>
        <position position="33"/>
    </location>
    <ligand>
        <name>AMP</name>
        <dbReference type="ChEBI" id="CHEBI:456215"/>
    </ligand>
</feature>
<feature type="binding site" evidence="5">
    <location>
        <position position="168"/>
    </location>
    <ligand>
        <name>ATP</name>
        <dbReference type="ChEBI" id="CHEBI:30616"/>
    </ligand>
</feature>
<dbReference type="PROSITE" id="PS00113">
    <property type="entry name" value="ADENYLATE_KINASE"/>
    <property type="match status" value="1"/>
</dbReference>
<dbReference type="eggNOG" id="COG0563">
    <property type="taxonomic scope" value="Bacteria"/>
</dbReference>
<dbReference type="Proteomes" id="UP000030355">
    <property type="component" value="Unassembled WGS sequence"/>
</dbReference>
<evidence type="ECO:0000256" key="5">
    <source>
        <dbReference type="HAMAP-Rule" id="MF_00235"/>
    </source>
</evidence>
<dbReference type="CDD" id="cd01428">
    <property type="entry name" value="ADK"/>
    <property type="match status" value="1"/>
</dbReference>
<feature type="binding site" evidence="5">
    <location>
        <position position="38"/>
    </location>
    <ligand>
        <name>AMP</name>
        <dbReference type="ChEBI" id="CHEBI:456215"/>
    </ligand>
</feature>
<dbReference type="NCBIfam" id="NF011104">
    <property type="entry name" value="PRK14531.1"/>
    <property type="match status" value="1"/>
</dbReference>